<dbReference type="AlphaFoldDB" id="A0ABD0UBK1"/>
<comment type="caution">
    <text evidence="2">The sequence shown here is derived from an EMBL/GenBank/DDBJ whole genome shotgun (WGS) entry which is preliminary data.</text>
</comment>
<organism evidence="2 3">
    <name type="scientific">Dendrobium thyrsiflorum</name>
    <name type="common">Pinecone-like raceme dendrobium</name>
    <name type="synonym">Orchid</name>
    <dbReference type="NCBI Taxonomy" id="117978"/>
    <lineage>
        <taxon>Eukaryota</taxon>
        <taxon>Viridiplantae</taxon>
        <taxon>Streptophyta</taxon>
        <taxon>Embryophyta</taxon>
        <taxon>Tracheophyta</taxon>
        <taxon>Spermatophyta</taxon>
        <taxon>Magnoliopsida</taxon>
        <taxon>Liliopsida</taxon>
        <taxon>Asparagales</taxon>
        <taxon>Orchidaceae</taxon>
        <taxon>Epidendroideae</taxon>
        <taxon>Malaxideae</taxon>
        <taxon>Dendrobiinae</taxon>
        <taxon>Dendrobium</taxon>
    </lineage>
</organism>
<dbReference type="Proteomes" id="UP001552299">
    <property type="component" value="Unassembled WGS sequence"/>
</dbReference>
<gene>
    <name evidence="2" type="ORF">M5K25_021077</name>
</gene>
<sequence length="626" mass="72500">MPHPSVAQSRRHPARQESVSVSHRPAHAKHLVDEDYEMKLEEYPNQYELWEASDHCRPVLAKNKNMAEGRASDKHWKGDEMWCLFSKTNQQQLKYHEPNKLFAEDLWCVLLPNLSCGSLLWLKVPLPRINLVSKRGFGEMTSKRVDALEGKMEQFKSRMKGKFSTMENQLRGMEEIMRKLLDMQSKTLPMVLMVNSNQNLTGILLAGSKGKDIEREEFNKESFFHQEPSLGASIWGGVAEHYGRHFEQGKWLIREGEGQEPPPRAPVRDIIGYSNGETAGREFRDEGGGVADRNNRSFGQGEWTAEEGRQAKLWGSSHVRRREEMWDSHCPNMEETWRDYKNRYTGGGRSYWGSSDSGLRKLKIQMIDDKEEKLRIFNKQIEEDKKLIISRNDLIELPIYSQHPGFIVQNVFIRWKNLTKYKATCEQYEMIRRPLPSSTLKTRARFWRADVKESRCVRRQNRAIQITDEGGIFNHGKKVFIHGRKAFIHKKPIGRDGGDDEETHGDPIKNFTGPIRGRSRFPDEGKARRKLFGGGGKVVDHYRRHFGQGEWVVGEGEGQQPPPRALIRDRIGWWGGRPQWEVFWVRRVDDQRSRGTGRTMGIKPCEVEAKNVGFPLSIHRKNMEGL</sequence>
<evidence type="ECO:0000313" key="2">
    <source>
        <dbReference type="EMBL" id="KAL0910135.1"/>
    </source>
</evidence>
<feature type="region of interest" description="Disordered" evidence="1">
    <location>
        <begin position="1"/>
        <end position="26"/>
    </location>
</feature>
<evidence type="ECO:0000256" key="1">
    <source>
        <dbReference type="SAM" id="MobiDB-lite"/>
    </source>
</evidence>
<dbReference type="EMBL" id="JANQDX010000016">
    <property type="protein sequence ID" value="KAL0910135.1"/>
    <property type="molecule type" value="Genomic_DNA"/>
</dbReference>
<name>A0ABD0UBK1_DENTH</name>
<evidence type="ECO:0000313" key="3">
    <source>
        <dbReference type="Proteomes" id="UP001552299"/>
    </source>
</evidence>
<protein>
    <submittedName>
        <fullName evidence="2">Uncharacterized protein</fullName>
    </submittedName>
</protein>
<keyword evidence="3" id="KW-1185">Reference proteome</keyword>
<proteinExistence type="predicted"/>
<accession>A0ABD0UBK1</accession>
<reference evidence="2 3" key="1">
    <citation type="journal article" date="2024" name="Plant Biotechnol. J.">
        <title>Dendrobium thyrsiflorum genome and its molecular insights into genes involved in important horticultural traits.</title>
        <authorList>
            <person name="Chen B."/>
            <person name="Wang J.Y."/>
            <person name="Zheng P.J."/>
            <person name="Li K.L."/>
            <person name="Liang Y.M."/>
            <person name="Chen X.F."/>
            <person name="Zhang C."/>
            <person name="Zhao X."/>
            <person name="He X."/>
            <person name="Zhang G.Q."/>
            <person name="Liu Z.J."/>
            <person name="Xu Q."/>
        </authorList>
    </citation>
    <scope>NUCLEOTIDE SEQUENCE [LARGE SCALE GENOMIC DNA]</scope>
    <source>
        <strain evidence="2">GZMU011</strain>
    </source>
</reference>
<feature type="region of interest" description="Disordered" evidence="1">
    <location>
        <begin position="491"/>
        <end position="522"/>
    </location>
</feature>